<gene>
    <name evidence="10" type="ORF">AAA081_03985</name>
</gene>
<dbReference type="InterPro" id="IPR027470">
    <property type="entry name" value="Cation_efflux_CTD"/>
</dbReference>
<dbReference type="Gene3D" id="1.20.1510.10">
    <property type="entry name" value="Cation efflux protein transmembrane domain"/>
    <property type="match status" value="1"/>
</dbReference>
<organism evidence="10 11">
    <name type="scientific">Aedoeadaptatus acetigenes</name>
    <dbReference type="NCBI Taxonomy" id="2981723"/>
    <lineage>
        <taxon>Bacteria</taxon>
        <taxon>Bacillati</taxon>
        <taxon>Bacillota</taxon>
        <taxon>Tissierellia</taxon>
        <taxon>Tissierellales</taxon>
        <taxon>Peptoniphilaceae</taxon>
        <taxon>Aedoeadaptatus</taxon>
    </lineage>
</organism>
<dbReference type="InterPro" id="IPR050291">
    <property type="entry name" value="CDF_Transporter"/>
</dbReference>
<evidence type="ECO:0000256" key="1">
    <source>
        <dbReference type="ARBA" id="ARBA00004141"/>
    </source>
</evidence>
<feature type="transmembrane region" description="Helical" evidence="7">
    <location>
        <begin position="26"/>
        <end position="52"/>
    </location>
</feature>
<evidence type="ECO:0000256" key="6">
    <source>
        <dbReference type="ARBA" id="ARBA00023136"/>
    </source>
</evidence>
<feature type="transmembrane region" description="Helical" evidence="7">
    <location>
        <begin position="170"/>
        <end position="188"/>
    </location>
</feature>
<dbReference type="InterPro" id="IPR036837">
    <property type="entry name" value="Cation_efflux_CTD_sf"/>
</dbReference>
<comment type="similarity">
    <text evidence="2">Belongs to the cation diffusion facilitator (CDF) transporter (TC 2.A.4) family.</text>
</comment>
<evidence type="ECO:0000256" key="3">
    <source>
        <dbReference type="ARBA" id="ARBA00022448"/>
    </source>
</evidence>
<evidence type="ECO:0000256" key="4">
    <source>
        <dbReference type="ARBA" id="ARBA00022692"/>
    </source>
</evidence>
<evidence type="ECO:0000256" key="5">
    <source>
        <dbReference type="ARBA" id="ARBA00022989"/>
    </source>
</evidence>
<evidence type="ECO:0000259" key="8">
    <source>
        <dbReference type="Pfam" id="PF01545"/>
    </source>
</evidence>
<dbReference type="PANTHER" id="PTHR43840:SF15">
    <property type="entry name" value="MITOCHONDRIAL METAL TRANSPORTER 1-RELATED"/>
    <property type="match status" value="1"/>
</dbReference>
<comment type="caution">
    <text evidence="10">The sequence shown here is derived from an EMBL/GenBank/DDBJ whole genome shotgun (WGS) entry which is preliminary data.</text>
</comment>
<dbReference type="Gene3D" id="3.30.70.1350">
    <property type="entry name" value="Cation efflux protein, cytoplasmic domain"/>
    <property type="match status" value="1"/>
</dbReference>
<dbReference type="RefSeq" id="WP_349053786.1">
    <property type="nucleotide sequence ID" value="NZ_JBBNPS010000008.1"/>
</dbReference>
<keyword evidence="11" id="KW-1185">Reference proteome</keyword>
<sequence length="393" mass="43963">MLDKIIQKKLPDPKDPAGRSAMGREAAVLGIVLNFLFALSKIVIGTLAGAISMIADGLNNTMDLMSSVIALGGFHFAAMPADRNHPYGHARMEYLASFLVSLIIIWTGLSLLWESAKTILHPEVMETSALAVGVLIFAMAGKVFLYRYNVALGEAMDSELLVATGYDARGDVFATAAVLFSLVVYHFFSVNIDGWMGLIVAGIILKSGWDSLKETVDSLLGRKTDPELVRAIMKDIKSYPVALGVHDMMYHDYGANNQFLTLHVEVNSQDDVMKIHQDIDEIERDISAKYHMATTIHIDPIRIDDPRSNALYDYVKKKLREVDPRLDLHDFRIVTRKDGLNLIFDVLLPMDLEGKAKDIDAELKWKVEKDHPEYALVATYDMDYQNLLEDKDE</sequence>
<dbReference type="InterPro" id="IPR058533">
    <property type="entry name" value="Cation_efflux_TM"/>
</dbReference>
<evidence type="ECO:0000313" key="10">
    <source>
        <dbReference type="EMBL" id="MEQ3353461.1"/>
    </source>
</evidence>
<protein>
    <submittedName>
        <fullName evidence="10">Cation diffusion facilitator family transporter</fullName>
    </submittedName>
</protein>
<dbReference type="InterPro" id="IPR002524">
    <property type="entry name" value="Cation_efflux"/>
</dbReference>
<reference evidence="10 11" key="1">
    <citation type="submission" date="2024-04" db="EMBL/GenBank/DDBJ databases">
        <title>Human intestinal bacterial collection.</title>
        <authorList>
            <person name="Pauvert C."/>
            <person name="Hitch T.C.A."/>
            <person name="Clavel T."/>
        </authorList>
    </citation>
    <scope>NUCLEOTIDE SEQUENCE [LARGE SCALE GENOMIC DNA]</scope>
    <source>
        <strain evidence="10 11">CLA-SR-H026</strain>
    </source>
</reference>
<keyword evidence="3" id="KW-0813">Transport</keyword>
<feature type="domain" description="Cation efflux protein transmembrane" evidence="8">
    <location>
        <begin position="28"/>
        <end position="220"/>
    </location>
</feature>
<keyword evidence="6 7" id="KW-0472">Membrane</keyword>
<dbReference type="EMBL" id="JBBNPS010000008">
    <property type="protein sequence ID" value="MEQ3353461.1"/>
    <property type="molecule type" value="Genomic_DNA"/>
</dbReference>
<dbReference type="PANTHER" id="PTHR43840">
    <property type="entry name" value="MITOCHONDRIAL METAL TRANSPORTER 1-RELATED"/>
    <property type="match status" value="1"/>
</dbReference>
<dbReference type="SUPFAM" id="SSF161111">
    <property type="entry name" value="Cation efflux protein transmembrane domain-like"/>
    <property type="match status" value="1"/>
</dbReference>
<dbReference type="InterPro" id="IPR027469">
    <property type="entry name" value="Cation_efflux_TMD_sf"/>
</dbReference>
<comment type="subcellular location">
    <subcellularLocation>
        <location evidence="1">Membrane</location>
        <topology evidence="1">Multi-pass membrane protein</topology>
    </subcellularLocation>
</comment>
<keyword evidence="4 7" id="KW-0812">Transmembrane</keyword>
<evidence type="ECO:0000259" key="9">
    <source>
        <dbReference type="Pfam" id="PF16916"/>
    </source>
</evidence>
<feature type="transmembrane region" description="Helical" evidence="7">
    <location>
        <begin position="64"/>
        <end position="82"/>
    </location>
</feature>
<dbReference type="Proteomes" id="UP001481872">
    <property type="component" value="Unassembled WGS sequence"/>
</dbReference>
<name>A0ABV1J5K5_9FIRM</name>
<feature type="transmembrane region" description="Helical" evidence="7">
    <location>
        <begin position="128"/>
        <end position="149"/>
    </location>
</feature>
<dbReference type="NCBIfam" id="TIGR01297">
    <property type="entry name" value="CDF"/>
    <property type="match status" value="1"/>
</dbReference>
<evidence type="ECO:0000256" key="2">
    <source>
        <dbReference type="ARBA" id="ARBA00008114"/>
    </source>
</evidence>
<feature type="transmembrane region" description="Helical" evidence="7">
    <location>
        <begin position="94"/>
        <end position="113"/>
    </location>
</feature>
<dbReference type="Pfam" id="PF01545">
    <property type="entry name" value="Cation_efflux"/>
    <property type="match status" value="1"/>
</dbReference>
<accession>A0ABV1J5K5</accession>
<dbReference type="SUPFAM" id="SSF160240">
    <property type="entry name" value="Cation efflux protein cytoplasmic domain-like"/>
    <property type="match status" value="1"/>
</dbReference>
<feature type="domain" description="Cation efflux protein cytoplasmic" evidence="9">
    <location>
        <begin position="225"/>
        <end position="300"/>
    </location>
</feature>
<evidence type="ECO:0000313" key="11">
    <source>
        <dbReference type="Proteomes" id="UP001481872"/>
    </source>
</evidence>
<dbReference type="Pfam" id="PF16916">
    <property type="entry name" value="ZT_dimer"/>
    <property type="match status" value="1"/>
</dbReference>
<keyword evidence="5 7" id="KW-1133">Transmembrane helix</keyword>
<evidence type="ECO:0000256" key="7">
    <source>
        <dbReference type="SAM" id="Phobius"/>
    </source>
</evidence>
<proteinExistence type="inferred from homology"/>